<evidence type="ECO:0000256" key="4">
    <source>
        <dbReference type="ARBA" id="ARBA00022475"/>
    </source>
</evidence>
<dbReference type="InterPro" id="IPR036097">
    <property type="entry name" value="HisK_dim/P_sf"/>
</dbReference>
<dbReference type="SUPFAM" id="SSF47384">
    <property type="entry name" value="Homodimeric domain of signal transducing histidine kinase"/>
    <property type="match status" value="1"/>
</dbReference>
<dbReference type="Pfam" id="PF02518">
    <property type="entry name" value="HATPase_c"/>
    <property type="match status" value="1"/>
</dbReference>
<dbReference type="Proteomes" id="UP001165679">
    <property type="component" value="Unassembled WGS sequence"/>
</dbReference>
<sequence length="476" mass="49367">MGSLRSRLFVLWALSLAALVAVGMLLVGLYRQSSSAQIDRATEAVAEACDQIVDRYAYYAAGWAGPAPAKGRADAAFRADLGAVLTLALAGRPGLAGGIWWQGEGMLAATVTPDDDVSRTIAALAADALADDRPASTRIVAGPSTVMLQACALPGPVQGLAGWVLAQVQDAPGQERLRLGLGVLFALALGMAGLLGWVVIAWTRRIGAIETALAQHEAGTLPRLAPTGERELDRIVAALNTAGERLDAARRRSDELAARVALSERLAALGRVAAGVAHEIRNPIAAMRLKAENALAGDEARRRGALEAILAQIARLDRLIAELLAMTQRRMPSPAPTDLRGLLDSVAADHQGGGVALRVDAEPATVAVDAGLLRRALDNLVENACQHTPPGGMVRLQGAVADGMLRISVADTGPGVSAELRASLFEPFVTGRADGTGLGLAIARELVEAHGGRIILADAGPGAVFTLEIPLDAPCR</sequence>
<dbReference type="PANTHER" id="PTHR44936:SF10">
    <property type="entry name" value="SENSOR PROTEIN RSTB"/>
    <property type="match status" value="1"/>
</dbReference>
<dbReference type="EMBL" id="JAPDNT010000003">
    <property type="protein sequence ID" value="MCW3474142.1"/>
    <property type="molecule type" value="Genomic_DNA"/>
</dbReference>
<keyword evidence="7" id="KW-0547">Nucleotide-binding</keyword>
<evidence type="ECO:0000256" key="7">
    <source>
        <dbReference type="ARBA" id="ARBA00022741"/>
    </source>
</evidence>
<gene>
    <name evidence="12" type="ORF">OL599_06075</name>
</gene>
<dbReference type="SUPFAM" id="SSF55874">
    <property type="entry name" value="ATPase domain of HSP90 chaperone/DNA topoisomerase II/histidine kinase"/>
    <property type="match status" value="1"/>
</dbReference>
<evidence type="ECO:0000256" key="6">
    <source>
        <dbReference type="ARBA" id="ARBA00022679"/>
    </source>
</evidence>
<dbReference type="GO" id="GO:0005524">
    <property type="term" value="F:ATP binding"/>
    <property type="evidence" value="ECO:0007669"/>
    <property type="project" value="UniProtKB-KW"/>
</dbReference>
<dbReference type="InterPro" id="IPR003661">
    <property type="entry name" value="HisK_dim/P_dom"/>
</dbReference>
<dbReference type="SMART" id="SM00388">
    <property type="entry name" value="HisKA"/>
    <property type="match status" value="1"/>
</dbReference>
<feature type="transmembrane region" description="Helical" evidence="10">
    <location>
        <begin position="179"/>
        <end position="202"/>
    </location>
</feature>
<dbReference type="InterPro" id="IPR004358">
    <property type="entry name" value="Sig_transdc_His_kin-like_C"/>
</dbReference>
<evidence type="ECO:0000256" key="9">
    <source>
        <dbReference type="ARBA" id="ARBA00022840"/>
    </source>
</evidence>
<evidence type="ECO:0000256" key="1">
    <source>
        <dbReference type="ARBA" id="ARBA00000085"/>
    </source>
</evidence>
<keyword evidence="10" id="KW-0472">Membrane</keyword>
<accession>A0AA41YKY7</accession>
<keyword evidence="6" id="KW-0808">Transferase</keyword>
<evidence type="ECO:0000256" key="10">
    <source>
        <dbReference type="SAM" id="Phobius"/>
    </source>
</evidence>
<keyword evidence="10" id="KW-1133">Transmembrane helix</keyword>
<dbReference type="GO" id="GO:0000155">
    <property type="term" value="F:phosphorelay sensor kinase activity"/>
    <property type="evidence" value="ECO:0007669"/>
    <property type="project" value="InterPro"/>
</dbReference>
<keyword evidence="5" id="KW-0597">Phosphoprotein</keyword>
<name>A0AA41YKY7_9PROT</name>
<evidence type="ECO:0000313" key="13">
    <source>
        <dbReference type="Proteomes" id="UP001165679"/>
    </source>
</evidence>
<dbReference type="InterPro" id="IPR036890">
    <property type="entry name" value="HATPase_C_sf"/>
</dbReference>
<dbReference type="Gene3D" id="3.30.565.10">
    <property type="entry name" value="Histidine kinase-like ATPase, C-terminal domain"/>
    <property type="match status" value="1"/>
</dbReference>
<keyword evidence="10" id="KW-0812">Transmembrane</keyword>
<dbReference type="SMART" id="SM00387">
    <property type="entry name" value="HATPase_c"/>
    <property type="match status" value="1"/>
</dbReference>
<reference evidence="12" key="1">
    <citation type="submission" date="2022-09" db="EMBL/GenBank/DDBJ databases">
        <title>Rhodovastum sp. nov. RN2-1 isolated from soil in Seongnam, South Korea.</title>
        <authorList>
            <person name="Le N.T."/>
        </authorList>
    </citation>
    <scope>NUCLEOTIDE SEQUENCE</scope>
    <source>
        <strain evidence="12">RN2-1</strain>
    </source>
</reference>
<comment type="subcellular location">
    <subcellularLocation>
        <location evidence="2">Cell membrane</location>
        <topology evidence="2">Multi-pass membrane protein</topology>
    </subcellularLocation>
</comment>
<dbReference type="Gene3D" id="1.10.287.130">
    <property type="match status" value="1"/>
</dbReference>
<dbReference type="InterPro" id="IPR050980">
    <property type="entry name" value="2C_sensor_his_kinase"/>
</dbReference>
<evidence type="ECO:0000256" key="8">
    <source>
        <dbReference type="ARBA" id="ARBA00022777"/>
    </source>
</evidence>
<dbReference type="CDD" id="cd00075">
    <property type="entry name" value="HATPase"/>
    <property type="match status" value="1"/>
</dbReference>
<proteinExistence type="predicted"/>
<feature type="transmembrane region" description="Helical" evidence="10">
    <location>
        <begin position="6"/>
        <end position="30"/>
    </location>
</feature>
<dbReference type="PRINTS" id="PR00344">
    <property type="entry name" value="BCTRLSENSOR"/>
</dbReference>
<feature type="domain" description="Histidine kinase" evidence="11">
    <location>
        <begin position="275"/>
        <end position="473"/>
    </location>
</feature>
<keyword evidence="13" id="KW-1185">Reference proteome</keyword>
<evidence type="ECO:0000256" key="2">
    <source>
        <dbReference type="ARBA" id="ARBA00004651"/>
    </source>
</evidence>
<keyword evidence="8 12" id="KW-0418">Kinase</keyword>
<evidence type="ECO:0000256" key="5">
    <source>
        <dbReference type="ARBA" id="ARBA00022553"/>
    </source>
</evidence>
<dbReference type="PROSITE" id="PS50109">
    <property type="entry name" value="HIS_KIN"/>
    <property type="match status" value="1"/>
</dbReference>
<dbReference type="EC" id="2.7.13.3" evidence="3"/>
<evidence type="ECO:0000313" key="12">
    <source>
        <dbReference type="EMBL" id="MCW3474142.1"/>
    </source>
</evidence>
<dbReference type="InterPro" id="IPR005467">
    <property type="entry name" value="His_kinase_dom"/>
</dbReference>
<dbReference type="AlphaFoldDB" id="A0AA41YKY7"/>
<dbReference type="GO" id="GO:0005886">
    <property type="term" value="C:plasma membrane"/>
    <property type="evidence" value="ECO:0007669"/>
    <property type="project" value="UniProtKB-SubCell"/>
</dbReference>
<dbReference type="InterPro" id="IPR003594">
    <property type="entry name" value="HATPase_dom"/>
</dbReference>
<comment type="catalytic activity">
    <reaction evidence="1">
        <text>ATP + protein L-histidine = ADP + protein N-phospho-L-histidine.</text>
        <dbReference type="EC" id="2.7.13.3"/>
    </reaction>
</comment>
<organism evidence="12 13">
    <name type="scientific">Limobrevibacterium gyesilva</name>
    <dbReference type="NCBI Taxonomy" id="2991712"/>
    <lineage>
        <taxon>Bacteria</taxon>
        <taxon>Pseudomonadati</taxon>
        <taxon>Pseudomonadota</taxon>
        <taxon>Alphaproteobacteria</taxon>
        <taxon>Acetobacterales</taxon>
        <taxon>Acetobacteraceae</taxon>
        <taxon>Limobrevibacterium</taxon>
    </lineage>
</organism>
<keyword evidence="9" id="KW-0067">ATP-binding</keyword>
<dbReference type="PANTHER" id="PTHR44936">
    <property type="entry name" value="SENSOR PROTEIN CREC"/>
    <property type="match status" value="1"/>
</dbReference>
<reference evidence="12" key="2">
    <citation type="submission" date="2022-10" db="EMBL/GenBank/DDBJ databases">
        <authorList>
            <person name="Trinh H.N."/>
        </authorList>
    </citation>
    <scope>NUCLEOTIDE SEQUENCE</scope>
    <source>
        <strain evidence="12">RN2-1</strain>
    </source>
</reference>
<evidence type="ECO:0000259" key="11">
    <source>
        <dbReference type="PROSITE" id="PS50109"/>
    </source>
</evidence>
<keyword evidence="4" id="KW-1003">Cell membrane</keyword>
<evidence type="ECO:0000256" key="3">
    <source>
        <dbReference type="ARBA" id="ARBA00012438"/>
    </source>
</evidence>
<comment type="caution">
    <text evidence="12">The sequence shown here is derived from an EMBL/GenBank/DDBJ whole genome shotgun (WGS) entry which is preliminary data.</text>
</comment>
<dbReference type="Pfam" id="PF00512">
    <property type="entry name" value="HisKA"/>
    <property type="match status" value="1"/>
</dbReference>
<protein>
    <recommendedName>
        <fullName evidence="3">histidine kinase</fullName>
        <ecNumber evidence="3">2.7.13.3</ecNumber>
    </recommendedName>
</protein>
<dbReference type="CDD" id="cd00082">
    <property type="entry name" value="HisKA"/>
    <property type="match status" value="1"/>
</dbReference>